<dbReference type="OrthoDB" id="9813806at2"/>
<name>A0A0R3N632_9BRAD</name>
<dbReference type="Gene3D" id="3.40.50.2000">
    <property type="entry name" value="Glycogen Phosphorylase B"/>
    <property type="match status" value="2"/>
</dbReference>
<dbReference type="RefSeq" id="WP_057843465.1">
    <property type="nucleotide sequence ID" value="NZ_LLYA01000112.1"/>
</dbReference>
<dbReference type="InterPro" id="IPR055259">
    <property type="entry name" value="YkvP/CgeB_Glyco_trans-like"/>
</dbReference>
<dbReference type="SUPFAM" id="SSF53756">
    <property type="entry name" value="UDP-Glycosyltransferase/glycogen phosphorylase"/>
    <property type="match status" value="1"/>
</dbReference>
<gene>
    <name evidence="2" type="ORF">CQ13_04320</name>
</gene>
<dbReference type="EMBL" id="LLYA01000112">
    <property type="protein sequence ID" value="KRR27617.1"/>
    <property type="molecule type" value="Genomic_DNA"/>
</dbReference>
<evidence type="ECO:0000313" key="3">
    <source>
        <dbReference type="Proteomes" id="UP000052023"/>
    </source>
</evidence>
<keyword evidence="3" id="KW-1185">Reference proteome</keyword>
<evidence type="ECO:0000259" key="1">
    <source>
        <dbReference type="Pfam" id="PF13524"/>
    </source>
</evidence>
<comment type="caution">
    <text evidence="2">The sequence shown here is derived from an EMBL/GenBank/DDBJ whole genome shotgun (WGS) entry which is preliminary data.</text>
</comment>
<feature type="domain" description="Spore protein YkvP/CgeB glycosyl transferase-like" evidence="1">
    <location>
        <begin position="205"/>
        <end position="355"/>
    </location>
</feature>
<dbReference type="Proteomes" id="UP000052023">
    <property type="component" value="Unassembled WGS sequence"/>
</dbReference>
<reference evidence="2 3" key="1">
    <citation type="submission" date="2014-03" db="EMBL/GenBank/DDBJ databases">
        <title>Bradyrhizobium valentinum sp. nov., isolated from effective nodules of Lupinus mariae-josephae, a lupine endemic of basic-lime soils in Eastern Spain.</title>
        <authorList>
            <person name="Duran D."/>
            <person name="Rey L."/>
            <person name="Navarro A."/>
            <person name="Busquets A."/>
            <person name="Imperial J."/>
            <person name="Ruiz-Argueso T."/>
        </authorList>
    </citation>
    <scope>NUCLEOTIDE SEQUENCE [LARGE SCALE GENOMIC DNA]</scope>
    <source>
        <strain evidence="2 3">Ro19</strain>
    </source>
</reference>
<dbReference type="GO" id="GO:0016740">
    <property type="term" value="F:transferase activity"/>
    <property type="evidence" value="ECO:0007669"/>
    <property type="project" value="UniProtKB-KW"/>
</dbReference>
<protein>
    <submittedName>
        <fullName evidence="2">Glycosyltransferase</fullName>
    </submittedName>
</protein>
<sequence length="380" mass="42716">MNFVMFYHSFLSCWNHGNAHFLRGIVRELLHLGHQVTVYEPYDGWSRLNAMQDGGDESLREASSLVSGAVLRSYDPARLDLDEALDQADVVLAHEWNEPSLIEALGKKRRDGGQFILLFHDTHHRAATAAHQIAHFRLVDYDAILAFGEVLRQVYQRLGWGRRAFTWHEAADVALFRPQARVATEADLVWIGNWGDDERDRELQEFLVGPVVRTGISARIFGVRYPADVRERLQVAGIDFRGWLPNHRVPDAFGRARVTMHVPRRPYVAALPGIPTIRVFEALACAIPLISAPWDDTEALFPPDSYIKVKDGETVAAALRTFVRDGAFAAETAQRGLRAIRSRHTCAHRVHELLAIVAELGAKITQPRADTRAATERTVA</sequence>
<organism evidence="2 3">
    <name type="scientific">Bradyrhizobium retamae</name>
    <dbReference type="NCBI Taxonomy" id="1300035"/>
    <lineage>
        <taxon>Bacteria</taxon>
        <taxon>Pseudomonadati</taxon>
        <taxon>Pseudomonadota</taxon>
        <taxon>Alphaproteobacteria</taxon>
        <taxon>Hyphomicrobiales</taxon>
        <taxon>Nitrobacteraceae</taxon>
        <taxon>Bradyrhizobium</taxon>
    </lineage>
</organism>
<keyword evidence="2" id="KW-0808">Transferase</keyword>
<accession>A0A0R3N632</accession>
<proteinExistence type="predicted"/>
<evidence type="ECO:0000313" key="2">
    <source>
        <dbReference type="EMBL" id="KRR27617.1"/>
    </source>
</evidence>
<dbReference type="AlphaFoldDB" id="A0A0R3N632"/>
<dbReference type="Pfam" id="PF13524">
    <property type="entry name" value="Glyco_trans_1_2"/>
    <property type="match status" value="1"/>
</dbReference>